<evidence type="ECO:0000256" key="1">
    <source>
        <dbReference type="SAM" id="SignalP"/>
    </source>
</evidence>
<organism evidence="2 3">
    <name type="scientific">Fluviicoccus keumensis</name>
    <dbReference type="NCBI Taxonomy" id="1435465"/>
    <lineage>
        <taxon>Bacteria</taxon>
        <taxon>Pseudomonadati</taxon>
        <taxon>Pseudomonadota</taxon>
        <taxon>Gammaproteobacteria</taxon>
        <taxon>Moraxellales</taxon>
        <taxon>Moraxellaceae</taxon>
        <taxon>Fluviicoccus</taxon>
    </lineage>
</organism>
<keyword evidence="3" id="KW-1185">Reference proteome</keyword>
<sequence>MKILQTTLHAILLGAVLATVTPAVLADSNHPHSHATTGNMAHEMPMPTQASPMAAQTTPAASPMADMYTQGEIRKVDTAQGKLTIKHGDIKNLGMPGMTMIFKVQSPQMLDGLKAGDAVQFVVQRQNGGLLITDLKKSQGQ</sequence>
<dbReference type="Gene3D" id="2.40.50.320">
    <property type="entry name" value="Copper binding periplasmic protein CusF"/>
    <property type="match status" value="1"/>
</dbReference>
<evidence type="ECO:0000313" key="2">
    <source>
        <dbReference type="EMBL" id="RZU48149.1"/>
    </source>
</evidence>
<dbReference type="InterPro" id="IPR021647">
    <property type="entry name" value="CusF_Ec"/>
</dbReference>
<reference evidence="2 3" key="1">
    <citation type="submission" date="2019-02" db="EMBL/GenBank/DDBJ databases">
        <title>Genomic Encyclopedia of Type Strains, Phase IV (KMG-IV): sequencing the most valuable type-strain genomes for metagenomic binning, comparative biology and taxonomic classification.</title>
        <authorList>
            <person name="Goeker M."/>
        </authorList>
    </citation>
    <scope>NUCLEOTIDE SEQUENCE [LARGE SCALE GENOMIC DNA]</scope>
    <source>
        <strain evidence="2 3">DSM 105135</strain>
    </source>
</reference>
<dbReference type="RefSeq" id="WP_207224535.1">
    <property type="nucleotide sequence ID" value="NZ_SHKX01000003.1"/>
</dbReference>
<dbReference type="Proteomes" id="UP000292423">
    <property type="component" value="Unassembled WGS sequence"/>
</dbReference>
<feature type="chain" id="PRO_5020735877" evidence="1">
    <location>
        <begin position="27"/>
        <end position="141"/>
    </location>
</feature>
<proteinExistence type="predicted"/>
<evidence type="ECO:0000313" key="3">
    <source>
        <dbReference type="Proteomes" id="UP000292423"/>
    </source>
</evidence>
<gene>
    <name evidence="2" type="ORF">EV700_0123</name>
</gene>
<protein>
    <submittedName>
        <fullName evidence="2">Cu/Ag efflux protein CusF</fullName>
    </submittedName>
</protein>
<comment type="caution">
    <text evidence="2">The sequence shown here is derived from an EMBL/GenBank/DDBJ whole genome shotgun (WGS) entry which is preliminary data.</text>
</comment>
<keyword evidence="1" id="KW-0732">Signal</keyword>
<dbReference type="Pfam" id="PF11604">
    <property type="entry name" value="CusF_Ec"/>
    <property type="match status" value="1"/>
</dbReference>
<dbReference type="EMBL" id="SHKX01000003">
    <property type="protein sequence ID" value="RZU48149.1"/>
    <property type="molecule type" value="Genomic_DNA"/>
</dbReference>
<dbReference type="AlphaFoldDB" id="A0A4Q7ZE00"/>
<dbReference type="InterPro" id="IPR042230">
    <property type="entry name" value="CusF_sf"/>
</dbReference>
<name>A0A4Q7ZE00_9GAMM</name>
<accession>A0A4Q7ZE00</accession>
<feature type="signal peptide" evidence="1">
    <location>
        <begin position="1"/>
        <end position="26"/>
    </location>
</feature>